<feature type="compositionally biased region" description="Basic and acidic residues" evidence="2">
    <location>
        <begin position="240"/>
        <end position="255"/>
    </location>
</feature>
<dbReference type="GO" id="GO:0051087">
    <property type="term" value="F:protein-folding chaperone binding"/>
    <property type="evidence" value="ECO:0007669"/>
    <property type="project" value="InterPro"/>
</dbReference>
<protein>
    <submittedName>
        <fullName evidence="5">Uncharacterized protein</fullName>
    </submittedName>
</protein>
<dbReference type="Gene3D" id="3.10.20.90">
    <property type="entry name" value="Phosphatidylinositol 3-kinase Catalytic Subunit, Chain A, domain 1"/>
    <property type="match status" value="1"/>
</dbReference>
<dbReference type="GO" id="GO:0050821">
    <property type="term" value="P:protein stabilization"/>
    <property type="evidence" value="ECO:0007669"/>
    <property type="project" value="TreeGrafter"/>
</dbReference>
<keyword evidence="1" id="KW-0143">Chaperone</keyword>
<feature type="region of interest" description="Disordered" evidence="2">
    <location>
        <begin position="1"/>
        <end position="20"/>
    </location>
</feature>
<dbReference type="PROSITE" id="PS50053">
    <property type="entry name" value="UBIQUITIN_2"/>
    <property type="match status" value="1"/>
</dbReference>
<sequence>MTMTGTTENRNSKNSKKSQNHNEEILLLVNWGREKIQLDFNKEGPGSLGTTTLKQMKERLKNVTGVPLNGQKLLFSGAVLKDETAMLTSFGLCSSSKLILMGSKPNEKDLAQTSTGSPEEYALIQRISKSIESTTTSVLPQIETFETSVTSYLSSTTNTDLNNDSHNDSNNEDRSKLLDLHHMLVENLMQSLLALDGVVCPPEFNGARQKRREAVKFTQELIDRVDGIKEKLVMSKQRKQKQEKENEQEQMKEEQQGGEGQQTFSSSL</sequence>
<reference evidence="5 6" key="1">
    <citation type="submission" date="2018-08" db="EMBL/GenBank/DDBJ databases">
        <title>Genome and evolution of the arbuscular mycorrhizal fungus Diversispora epigaea (formerly Glomus versiforme) and its bacterial endosymbionts.</title>
        <authorList>
            <person name="Sun X."/>
            <person name="Fei Z."/>
            <person name="Harrison M."/>
        </authorList>
    </citation>
    <scope>NUCLEOTIDE SEQUENCE [LARGE SCALE GENOMIC DNA]</scope>
    <source>
        <strain evidence="5 6">IT104</strain>
    </source>
</reference>
<dbReference type="Proteomes" id="UP000266861">
    <property type="component" value="Unassembled WGS sequence"/>
</dbReference>
<feature type="domain" description="Ubiquitin-like" evidence="3">
    <location>
        <begin position="50"/>
        <end position="107"/>
    </location>
</feature>
<dbReference type="Pfam" id="PF02179">
    <property type="entry name" value="BAG"/>
    <property type="match status" value="1"/>
</dbReference>
<comment type="caution">
    <text evidence="5">The sequence shown here is derived from an EMBL/GenBank/DDBJ whole genome shotgun (WGS) entry which is preliminary data.</text>
</comment>
<evidence type="ECO:0000313" key="6">
    <source>
        <dbReference type="Proteomes" id="UP000266861"/>
    </source>
</evidence>
<dbReference type="EMBL" id="PQFF01000588">
    <property type="protein sequence ID" value="RHZ44239.1"/>
    <property type="molecule type" value="Genomic_DNA"/>
</dbReference>
<accession>A0A397G2E0</accession>
<dbReference type="OrthoDB" id="417450at2759"/>
<gene>
    <name evidence="5" type="ORF">Glove_750g34</name>
</gene>
<dbReference type="GO" id="GO:0000774">
    <property type="term" value="F:adenyl-nucleotide exchange factor activity"/>
    <property type="evidence" value="ECO:0007669"/>
    <property type="project" value="TreeGrafter"/>
</dbReference>
<dbReference type="InterPro" id="IPR036533">
    <property type="entry name" value="BAG_dom_sf"/>
</dbReference>
<dbReference type="InterPro" id="IPR003103">
    <property type="entry name" value="BAG_domain"/>
</dbReference>
<evidence type="ECO:0000256" key="2">
    <source>
        <dbReference type="SAM" id="MobiDB-lite"/>
    </source>
</evidence>
<dbReference type="InterPro" id="IPR029071">
    <property type="entry name" value="Ubiquitin-like_domsf"/>
</dbReference>
<evidence type="ECO:0000256" key="1">
    <source>
        <dbReference type="ARBA" id="ARBA00023186"/>
    </source>
</evidence>
<evidence type="ECO:0000259" key="3">
    <source>
        <dbReference type="PROSITE" id="PS50053"/>
    </source>
</evidence>
<evidence type="ECO:0000313" key="5">
    <source>
        <dbReference type="EMBL" id="RHZ44239.1"/>
    </source>
</evidence>
<dbReference type="InterPro" id="IPR039773">
    <property type="entry name" value="BAG_chaperone_regulator"/>
</dbReference>
<dbReference type="SUPFAM" id="SSF63491">
    <property type="entry name" value="BAG domain"/>
    <property type="match status" value="1"/>
</dbReference>
<dbReference type="STRING" id="1348612.A0A397G2E0"/>
<dbReference type="PANTHER" id="PTHR12329">
    <property type="entry name" value="BCL2-ASSOCIATED ATHANOGENE"/>
    <property type="match status" value="1"/>
</dbReference>
<dbReference type="Pfam" id="PF00240">
    <property type="entry name" value="ubiquitin"/>
    <property type="match status" value="1"/>
</dbReference>
<dbReference type="GO" id="GO:0005829">
    <property type="term" value="C:cytosol"/>
    <property type="evidence" value="ECO:0007669"/>
    <property type="project" value="TreeGrafter"/>
</dbReference>
<dbReference type="Gene3D" id="1.20.58.120">
    <property type="entry name" value="BAG domain"/>
    <property type="match status" value="1"/>
</dbReference>
<dbReference type="GO" id="GO:0005634">
    <property type="term" value="C:nucleus"/>
    <property type="evidence" value="ECO:0007669"/>
    <property type="project" value="TreeGrafter"/>
</dbReference>
<feature type="compositionally biased region" description="Basic and acidic residues" evidence="2">
    <location>
        <begin position="163"/>
        <end position="173"/>
    </location>
</feature>
<evidence type="ECO:0000259" key="4">
    <source>
        <dbReference type="PROSITE" id="PS51035"/>
    </source>
</evidence>
<organism evidence="5 6">
    <name type="scientific">Diversispora epigaea</name>
    <dbReference type="NCBI Taxonomy" id="1348612"/>
    <lineage>
        <taxon>Eukaryota</taxon>
        <taxon>Fungi</taxon>
        <taxon>Fungi incertae sedis</taxon>
        <taxon>Mucoromycota</taxon>
        <taxon>Glomeromycotina</taxon>
        <taxon>Glomeromycetes</taxon>
        <taxon>Diversisporales</taxon>
        <taxon>Diversisporaceae</taxon>
        <taxon>Diversispora</taxon>
    </lineage>
</organism>
<dbReference type="SUPFAM" id="SSF54236">
    <property type="entry name" value="Ubiquitin-like"/>
    <property type="match status" value="1"/>
</dbReference>
<keyword evidence="6" id="KW-1185">Reference proteome</keyword>
<name>A0A397G2E0_9GLOM</name>
<proteinExistence type="predicted"/>
<dbReference type="AlphaFoldDB" id="A0A397G2E0"/>
<dbReference type="InterPro" id="IPR000626">
    <property type="entry name" value="Ubiquitin-like_dom"/>
</dbReference>
<dbReference type="PROSITE" id="PS51035">
    <property type="entry name" value="BAG"/>
    <property type="match status" value="1"/>
</dbReference>
<feature type="domain" description="BAG" evidence="4">
    <location>
        <begin position="166"/>
        <end position="229"/>
    </location>
</feature>
<dbReference type="SMART" id="SM00213">
    <property type="entry name" value="UBQ"/>
    <property type="match status" value="1"/>
</dbReference>
<feature type="region of interest" description="Disordered" evidence="2">
    <location>
        <begin position="233"/>
        <end position="268"/>
    </location>
</feature>
<dbReference type="PANTHER" id="PTHR12329:SF16">
    <property type="entry name" value="BAG FAMILY MOLECULAR CHAPERONE REGULATOR 1"/>
    <property type="match status" value="1"/>
</dbReference>
<feature type="region of interest" description="Disordered" evidence="2">
    <location>
        <begin position="154"/>
        <end position="173"/>
    </location>
</feature>
<dbReference type="GO" id="GO:0016020">
    <property type="term" value="C:membrane"/>
    <property type="evidence" value="ECO:0007669"/>
    <property type="project" value="TreeGrafter"/>
</dbReference>